<protein>
    <submittedName>
        <fullName evidence="2">Uncharacterized protein HVT075</fullName>
    </submittedName>
</protein>
<proteinExistence type="predicted"/>
<dbReference type="EMBL" id="AF291866">
    <property type="protein sequence ID" value="AAG45734.1"/>
    <property type="molecule type" value="Genomic_DNA"/>
</dbReference>
<keyword evidence="3" id="KW-1185">Reference proteome</keyword>
<evidence type="ECO:0000313" key="3">
    <source>
        <dbReference type="Proteomes" id="UP000175168"/>
    </source>
</evidence>
<organism evidence="2 3">
    <name type="scientific">Meleagrid herpesvirus 1</name>
    <name type="common">MeHV-1</name>
    <name type="synonym">Turkey herpesvirus</name>
    <dbReference type="NCBI Taxonomy" id="37108"/>
    <lineage>
        <taxon>Viruses</taxon>
        <taxon>Duplodnaviria</taxon>
        <taxon>Heunggongvirae</taxon>
        <taxon>Peploviricota</taxon>
        <taxon>Herviviricetes</taxon>
        <taxon>Herpesvirales</taxon>
        <taxon>Orthoherpesviridae</taxon>
        <taxon>Alphaherpesvirinae</taxon>
        <taxon>Mardivirus</taxon>
        <taxon>Mardivirus meleagridalpha1</taxon>
    </lineage>
</organism>
<dbReference type="Proteomes" id="UP000175168">
    <property type="component" value="Segment"/>
</dbReference>
<accession>Q9DH63</accession>
<feature type="compositionally biased region" description="Basic and acidic residues" evidence="1">
    <location>
        <begin position="54"/>
        <end position="70"/>
    </location>
</feature>
<gene>
    <name evidence="2" type="primary">HVT075</name>
</gene>
<feature type="region of interest" description="Disordered" evidence="1">
    <location>
        <begin position="40"/>
        <end position="73"/>
    </location>
</feature>
<reference evidence="2 3" key="1">
    <citation type="journal article" date="2001" name="J. Virol.">
        <title>The genome of turkey herpesvirus.</title>
        <authorList>
            <person name="Afonso C.L."/>
            <person name="Tulman E.R."/>
            <person name="Lu Z."/>
            <person name="Zsak L."/>
            <person name="Rock D.L."/>
            <person name="Kutish G.F."/>
        </authorList>
    </citation>
    <scope>NUCLEOTIDE SEQUENCE [LARGE SCALE GENOMIC DNA]</scope>
    <source>
        <strain evidence="2">FC126</strain>
    </source>
</reference>
<evidence type="ECO:0000313" key="2">
    <source>
        <dbReference type="EMBL" id="AAG45822.1"/>
    </source>
</evidence>
<organismHost>
    <name type="scientific">Gallus gallus</name>
    <name type="common">Chicken</name>
    <dbReference type="NCBI Taxonomy" id="9031"/>
</organismHost>
<sequence length="168" mass="18798">MAPFPLHGTHRQTRRLRDNSVVFILLCQVPTGNHHNKNIATREKYKNVGSHRGPIREPARNEPEKSRSLHPETSSDLFSLGQCQAPRNLLLFTHALYFGFAGTGQVLRIATNNKGVSLHAHFITFLLPGTRSNEKLYTSIHTVATASTNSSNRAYLRCFTNILKSPPV</sequence>
<name>Q9DH63_MEHV1</name>
<organismHost>
    <name type="scientific">Meleagris gallopavo</name>
    <name type="common">Wild turkey</name>
    <dbReference type="NCBI Taxonomy" id="9103"/>
</organismHost>
<dbReference type="EMBL" id="AF291866">
    <property type="protein sequence ID" value="AAG45822.1"/>
    <property type="molecule type" value="Genomic_DNA"/>
</dbReference>
<evidence type="ECO:0000256" key="1">
    <source>
        <dbReference type="SAM" id="MobiDB-lite"/>
    </source>
</evidence>